<keyword evidence="4 6" id="KW-1133">Transmembrane helix</keyword>
<evidence type="ECO:0000256" key="6">
    <source>
        <dbReference type="SAM" id="Phobius"/>
    </source>
</evidence>
<dbReference type="EMBL" id="PVTZ01000001">
    <property type="protein sequence ID" value="PRZ17047.1"/>
    <property type="molecule type" value="Genomic_DNA"/>
</dbReference>
<dbReference type="Pfam" id="PF02683">
    <property type="entry name" value="DsbD_TM"/>
    <property type="match status" value="1"/>
</dbReference>
<evidence type="ECO:0000256" key="5">
    <source>
        <dbReference type="ARBA" id="ARBA00023136"/>
    </source>
</evidence>
<organism evidence="8 9">
    <name type="scientific">Laceyella sediminis</name>
    <dbReference type="NCBI Taxonomy" id="573074"/>
    <lineage>
        <taxon>Bacteria</taxon>
        <taxon>Bacillati</taxon>
        <taxon>Bacillota</taxon>
        <taxon>Bacilli</taxon>
        <taxon>Bacillales</taxon>
        <taxon>Thermoactinomycetaceae</taxon>
        <taxon>Laceyella</taxon>
    </lineage>
</organism>
<evidence type="ECO:0000256" key="4">
    <source>
        <dbReference type="ARBA" id="ARBA00022989"/>
    </source>
</evidence>
<evidence type="ECO:0000256" key="1">
    <source>
        <dbReference type="ARBA" id="ARBA00004141"/>
    </source>
</evidence>
<dbReference type="PANTHER" id="PTHR31272:SF4">
    <property type="entry name" value="CYTOCHROME C-TYPE BIOGENESIS PROTEIN HI_1454-RELATED"/>
    <property type="match status" value="1"/>
</dbReference>
<accession>A0ABX5ETI5</accession>
<feature type="transmembrane region" description="Helical" evidence="6">
    <location>
        <begin position="199"/>
        <end position="217"/>
    </location>
</feature>
<feature type="transmembrane region" description="Helical" evidence="6">
    <location>
        <begin position="129"/>
        <end position="160"/>
    </location>
</feature>
<evidence type="ECO:0000259" key="7">
    <source>
        <dbReference type="Pfam" id="PF02683"/>
    </source>
</evidence>
<feature type="transmembrane region" description="Helical" evidence="6">
    <location>
        <begin position="6"/>
        <end position="33"/>
    </location>
</feature>
<keyword evidence="5 6" id="KW-0472">Membrane</keyword>
<comment type="similarity">
    <text evidence="2">Belongs to the DsbD family.</text>
</comment>
<keyword evidence="9" id="KW-1185">Reference proteome</keyword>
<keyword evidence="3 6" id="KW-0812">Transmembrane</keyword>
<proteinExistence type="inferred from homology"/>
<comment type="subcellular location">
    <subcellularLocation>
        <location evidence="1">Membrane</location>
        <topology evidence="1">Multi-pass membrane protein</topology>
    </subcellularLocation>
</comment>
<evidence type="ECO:0000313" key="9">
    <source>
        <dbReference type="Proteomes" id="UP000238836"/>
    </source>
</evidence>
<name>A0ABX5ETI5_9BACL</name>
<feature type="transmembrane region" description="Helical" evidence="6">
    <location>
        <begin position="166"/>
        <end position="187"/>
    </location>
</feature>
<dbReference type="Proteomes" id="UP000238836">
    <property type="component" value="Unassembled WGS sequence"/>
</dbReference>
<feature type="transmembrane region" description="Helical" evidence="6">
    <location>
        <begin position="90"/>
        <end position="109"/>
    </location>
</feature>
<feature type="transmembrane region" description="Helical" evidence="6">
    <location>
        <begin position="54"/>
        <end position="78"/>
    </location>
</feature>
<evidence type="ECO:0000256" key="2">
    <source>
        <dbReference type="ARBA" id="ARBA00006143"/>
    </source>
</evidence>
<dbReference type="PANTHER" id="PTHR31272">
    <property type="entry name" value="CYTOCHROME C-TYPE BIOGENESIS PROTEIN HI_1454-RELATED"/>
    <property type="match status" value="1"/>
</dbReference>
<dbReference type="InterPro" id="IPR003834">
    <property type="entry name" value="Cyt_c_assmbl_TM_dom"/>
</dbReference>
<gene>
    <name evidence="8" type="ORF">CLV36_101138</name>
</gene>
<dbReference type="InterPro" id="IPR051790">
    <property type="entry name" value="Cytochrome_c-biogenesis_DsbD"/>
</dbReference>
<feature type="domain" description="Cytochrome C biogenesis protein transmembrane" evidence="7">
    <location>
        <begin position="8"/>
        <end position="190"/>
    </location>
</feature>
<protein>
    <submittedName>
        <fullName evidence="8">Cytochrome c-type biogenesis protein</fullName>
    </submittedName>
</protein>
<sequence length="237" mass="26621">MVEVTWWLALGAGFLSFISPCVLPVYPSYLSYITGVSVGQLKEKSQPWKLRKTTMIHTLFFILGFSIIFYALGFSFSWLGQWFKEYQDTLRMLGAVFIFTMGLFMLGIFKPSFLMREKRFEISNNRLGYIGSTLVGIGFAAGWTPCIGPILSSVLALATINPSAGLGYITAYNLGFAIPFFVMAFFLGRIQWIHRYSASLVKVGGILVIFIGILLYFNQMTLIINWLSTQFGGFTGF</sequence>
<evidence type="ECO:0000256" key="3">
    <source>
        <dbReference type="ARBA" id="ARBA00022692"/>
    </source>
</evidence>
<dbReference type="RefSeq" id="WP_106341412.1">
    <property type="nucleotide sequence ID" value="NZ_PVTZ01000001.1"/>
</dbReference>
<reference evidence="8 9" key="1">
    <citation type="submission" date="2018-03" db="EMBL/GenBank/DDBJ databases">
        <title>Genomic Encyclopedia of Archaeal and Bacterial Type Strains, Phase II (KMG-II): from individual species to whole genera.</title>
        <authorList>
            <person name="Goeker M."/>
        </authorList>
    </citation>
    <scope>NUCLEOTIDE SEQUENCE [LARGE SCALE GENOMIC DNA]</scope>
    <source>
        <strain evidence="8 9">RHA1</strain>
    </source>
</reference>
<evidence type="ECO:0000313" key="8">
    <source>
        <dbReference type="EMBL" id="PRZ17047.1"/>
    </source>
</evidence>
<comment type="caution">
    <text evidence="8">The sequence shown here is derived from an EMBL/GenBank/DDBJ whole genome shotgun (WGS) entry which is preliminary data.</text>
</comment>